<organism evidence="1 2">
    <name type="scientific">Streptomyces mirabilis</name>
    <dbReference type="NCBI Taxonomy" id="68239"/>
    <lineage>
        <taxon>Bacteria</taxon>
        <taxon>Bacillati</taxon>
        <taxon>Actinomycetota</taxon>
        <taxon>Actinomycetes</taxon>
        <taxon>Kitasatosporales</taxon>
        <taxon>Streptomycetaceae</taxon>
        <taxon>Streptomyces</taxon>
    </lineage>
</organism>
<dbReference type="Proteomes" id="UP000181942">
    <property type="component" value="Unassembled WGS sequence"/>
</dbReference>
<protein>
    <submittedName>
        <fullName evidence="1">Uncharacterized protein</fullName>
    </submittedName>
</protein>
<evidence type="ECO:0000313" key="1">
    <source>
        <dbReference type="EMBL" id="SFF60767.1"/>
    </source>
</evidence>
<accession>A0A1I2K6D8</accession>
<proteinExistence type="predicted"/>
<reference evidence="1 2" key="1">
    <citation type="submission" date="2016-10" db="EMBL/GenBank/DDBJ databases">
        <authorList>
            <person name="de Groot N.N."/>
        </authorList>
    </citation>
    <scope>NUCLEOTIDE SEQUENCE [LARGE SCALE GENOMIC DNA]</scope>
    <source>
        <strain evidence="1 2">OK461</strain>
    </source>
</reference>
<sequence>MEEPELSVVPTGPDGRRKDVVQAVGSITGLSAWRSARLLESVPVVVAEDTGFGAAADTVGRV</sequence>
<gene>
    <name evidence="1" type="ORF">SAMN02787118_109231</name>
</gene>
<name>A0A1I2K6D8_9ACTN</name>
<dbReference type="EMBL" id="FONR01000009">
    <property type="protein sequence ID" value="SFF60767.1"/>
    <property type="molecule type" value="Genomic_DNA"/>
</dbReference>
<evidence type="ECO:0000313" key="2">
    <source>
        <dbReference type="Proteomes" id="UP000181942"/>
    </source>
</evidence>
<dbReference type="SUPFAM" id="SSF54736">
    <property type="entry name" value="ClpS-like"/>
    <property type="match status" value="1"/>
</dbReference>
<dbReference type="InterPro" id="IPR014719">
    <property type="entry name" value="Ribosomal_bL12_C/ClpS-like"/>
</dbReference>
<dbReference type="AlphaFoldDB" id="A0A1I2K6D8"/>